<dbReference type="InterPro" id="IPR036116">
    <property type="entry name" value="FN3_sf"/>
</dbReference>
<protein>
    <submittedName>
        <fullName evidence="1">Uncharacterized protein</fullName>
    </submittedName>
</protein>
<dbReference type="AlphaFoldDB" id="A0A8C6V5W3"/>
<keyword evidence="2" id="KW-1185">Reference proteome</keyword>
<reference evidence="1" key="2">
    <citation type="submission" date="2025-09" db="UniProtKB">
        <authorList>
            <consortium name="Ensembl"/>
        </authorList>
    </citation>
    <scope>IDENTIFICATION</scope>
</reference>
<dbReference type="Ensembl" id="ENSNMLT00000048112.1">
    <property type="protein sequence ID" value="ENSNMLP00000043338.1"/>
    <property type="gene ID" value="ENSNMLG00000026300.1"/>
</dbReference>
<dbReference type="InterPro" id="IPR013783">
    <property type="entry name" value="Ig-like_fold"/>
</dbReference>
<sequence>MALLYGSVTLRVTDSGWLLEPQEYTIPGDHSHLDVSGLITGIGYEVRLTGVSQSGLFSRPLTTVAATGICHRLFGVFGFNVIMVQLWCI</sequence>
<evidence type="ECO:0000313" key="2">
    <source>
        <dbReference type="Proteomes" id="UP000694523"/>
    </source>
</evidence>
<dbReference type="Gene3D" id="2.60.40.10">
    <property type="entry name" value="Immunoglobulins"/>
    <property type="match status" value="1"/>
</dbReference>
<accession>A0A8C6V5W3</accession>
<proteinExistence type="predicted"/>
<reference evidence="1" key="1">
    <citation type="submission" date="2025-08" db="UniProtKB">
        <authorList>
            <consortium name="Ensembl"/>
        </authorList>
    </citation>
    <scope>IDENTIFICATION</scope>
</reference>
<organism evidence="1 2">
    <name type="scientific">Neogobius melanostomus</name>
    <name type="common">round goby</name>
    <dbReference type="NCBI Taxonomy" id="47308"/>
    <lineage>
        <taxon>Eukaryota</taxon>
        <taxon>Metazoa</taxon>
        <taxon>Chordata</taxon>
        <taxon>Craniata</taxon>
        <taxon>Vertebrata</taxon>
        <taxon>Euteleostomi</taxon>
        <taxon>Actinopterygii</taxon>
        <taxon>Neopterygii</taxon>
        <taxon>Teleostei</taxon>
        <taxon>Neoteleostei</taxon>
        <taxon>Acanthomorphata</taxon>
        <taxon>Gobiaria</taxon>
        <taxon>Gobiiformes</taxon>
        <taxon>Gobioidei</taxon>
        <taxon>Gobiidae</taxon>
        <taxon>Benthophilinae</taxon>
        <taxon>Neogobiini</taxon>
        <taxon>Neogobius</taxon>
    </lineage>
</organism>
<name>A0A8C6V5W3_9GOBI</name>
<dbReference type="SUPFAM" id="SSF49265">
    <property type="entry name" value="Fibronectin type III"/>
    <property type="match status" value="1"/>
</dbReference>
<dbReference type="Proteomes" id="UP000694523">
    <property type="component" value="Unplaced"/>
</dbReference>
<evidence type="ECO:0000313" key="1">
    <source>
        <dbReference type="Ensembl" id="ENSNMLP00000043338.1"/>
    </source>
</evidence>